<dbReference type="Pfam" id="PF00069">
    <property type="entry name" value="Pkinase"/>
    <property type="match status" value="1"/>
</dbReference>
<dbReference type="GO" id="GO:0005524">
    <property type="term" value="F:ATP binding"/>
    <property type="evidence" value="ECO:0007669"/>
    <property type="project" value="InterPro"/>
</dbReference>
<dbReference type="InterPro" id="IPR011009">
    <property type="entry name" value="Kinase-like_dom_sf"/>
</dbReference>
<evidence type="ECO:0000259" key="7">
    <source>
        <dbReference type="PROSITE" id="PS50011"/>
    </source>
</evidence>
<evidence type="ECO:0000256" key="6">
    <source>
        <dbReference type="SAM" id="MobiDB-lite"/>
    </source>
</evidence>
<comment type="subcellular location">
    <subcellularLocation>
        <location evidence="1">Membrane</location>
        <topology evidence="1">Single-pass membrane protein</topology>
    </subcellularLocation>
</comment>
<dbReference type="SUPFAM" id="SSF56112">
    <property type="entry name" value="Protein kinase-like (PK-like)"/>
    <property type="match status" value="1"/>
</dbReference>
<evidence type="ECO:0000256" key="4">
    <source>
        <dbReference type="ARBA" id="ARBA00022989"/>
    </source>
</evidence>
<accession>A0A426XKR5</accession>
<dbReference type="Proteomes" id="UP000287651">
    <property type="component" value="Unassembled WGS sequence"/>
</dbReference>
<evidence type="ECO:0000313" key="8">
    <source>
        <dbReference type="EMBL" id="RRT40074.1"/>
    </source>
</evidence>
<keyword evidence="4" id="KW-1133">Transmembrane helix</keyword>
<dbReference type="PROSITE" id="PS50011">
    <property type="entry name" value="PROTEIN_KINASE_DOM"/>
    <property type="match status" value="1"/>
</dbReference>
<feature type="region of interest" description="Disordered" evidence="6">
    <location>
        <begin position="147"/>
        <end position="167"/>
    </location>
</feature>
<organism evidence="8 9">
    <name type="scientific">Ensete ventricosum</name>
    <name type="common">Abyssinian banana</name>
    <name type="synonym">Musa ensete</name>
    <dbReference type="NCBI Taxonomy" id="4639"/>
    <lineage>
        <taxon>Eukaryota</taxon>
        <taxon>Viridiplantae</taxon>
        <taxon>Streptophyta</taxon>
        <taxon>Embryophyta</taxon>
        <taxon>Tracheophyta</taxon>
        <taxon>Spermatophyta</taxon>
        <taxon>Magnoliopsida</taxon>
        <taxon>Liliopsida</taxon>
        <taxon>Zingiberales</taxon>
        <taxon>Musaceae</taxon>
        <taxon>Ensete</taxon>
    </lineage>
</organism>
<evidence type="ECO:0000256" key="1">
    <source>
        <dbReference type="ARBA" id="ARBA00004167"/>
    </source>
</evidence>
<dbReference type="Gene3D" id="1.10.510.10">
    <property type="entry name" value="Transferase(Phosphotransferase) domain 1"/>
    <property type="match status" value="1"/>
</dbReference>
<keyword evidence="3" id="KW-0732">Signal</keyword>
<evidence type="ECO:0000256" key="5">
    <source>
        <dbReference type="ARBA" id="ARBA00023136"/>
    </source>
</evidence>
<dbReference type="AlphaFoldDB" id="A0A426XKR5"/>
<dbReference type="InterPro" id="IPR000719">
    <property type="entry name" value="Prot_kinase_dom"/>
</dbReference>
<evidence type="ECO:0000256" key="2">
    <source>
        <dbReference type="ARBA" id="ARBA00022692"/>
    </source>
</evidence>
<evidence type="ECO:0000313" key="9">
    <source>
        <dbReference type="Proteomes" id="UP000287651"/>
    </source>
</evidence>
<feature type="domain" description="Protein kinase" evidence="7">
    <location>
        <begin position="1"/>
        <end position="114"/>
    </location>
</feature>
<protein>
    <recommendedName>
        <fullName evidence="7">Protein kinase domain-containing protein</fullName>
    </recommendedName>
</protein>
<dbReference type="PANTHER" id="PTHR47974:SF19">
    <property type="entry name" value="RECEPTOR-LIKE SERINE_THREONINE-PROTEIN KINASE"/>
    <property type="match status" value="1"/>
</dbReference>
<name>A0A426XKR5_ENSVE</name>
<keyword evidence="5" id="KW-0472">Membrane</keyword>
<comment type="caution">
    <text evidence="8">The sequence shown here is derived from an EMBL/GenBank/DDBJ whole genome shotgun (WGS) entry which is preliminary data.</text>
</comment>
<proteinExistence type="predicted"/>
<dbReference type="EMBL" id="AMZH03019664">
    <property type="protein sequence ID" value="RRT40074.1"/>
    <property type="molecule type" value="Genomic_DNA"/>
</dbReference>
<dbReference type="GO" id="GO:0016020">
    <property type="term" value="C:membrane"/>
    <property type="evidence" value="ECO:0007669"/>
    <property type="project" value="UniProtKB-SubCell"/>
</dbReference>
<dbReference type="GO" id="GO:0004672">
    <property type="term" value="F:protein kinase activity"/>
    <property type="evidence" value="ECO:0007669"/>
    <property type="project" value="InterPro"/>
</dbReference>
<dbReference type="PANTHER" id="PTHR47974">
    <property type="entry name" value="OS07G0415500 PROTEIN"/>
    <property type="match status" value="1"/>
</dbReference>
<evidence type="ECO:0000256" key="3">
    <source>
        <dbReference type="ARBA" id="ARBA00022729"/>
    </source>
</evidence>
<reference evidence="8 9" key="1">
    <citation type="journal article" date="2014" name="Agronomy (Basel)">
        <title>A Draft Genome Sequence for Ensete ventricosum, the Drought-Tolerant Tree Against Hunger.</title>
        <authorList>
            <person name="Harrison J."/>
            <person name="Moore K.A."/>
            <person name="Paszkiewicz K."/>
            <person name="Jones T."/>
            <person name="Grant M."/>
            <person name="Ambacheew D."/>
            <person name="Muzemil S."/>
            <person name="Studholme D.J."/>
        </authorList>
    </citation>
    <scope>NUCLEOTIDE SEQUENCE [LARGE SCALE GENOMIC DNA]</scope>
</reference>
<gene>
    <name evidence="8" type="ORF">B296_00041285</name>
</gene>
<keyword evidence="2" id="KW-0812">Transmembrane</keyword>
<sequence>MRGTRGYLAPEWIAGVAITAKADVYSYGMLLLEIISGRRNLTGPEEGRHGFFPALVAGKLGDGEVESLLDHGLVGETEAAEVERACRLACWCIQDHEISRPTMGQVVQVLEGFLEVNVPPIPRSLQLLLADETPDHNINFFFDSQSRSAASNSSQAKSTTTSNSSGA</sequence>